<dbReference type="Gene3D" id="1.50.40.10">
    <property type="entry name" value="Mitochondrial carrier domain"/>
    <property type="match status" value="1"/>
</dbReference>
<dbReference type="PANTHER" id="PTHR45928:SF1">
    <property type="entry name" value="RE38146P"/>
    <property type="match status" value="1"/>
</dbReference>
<name>A0A8J1U9B7_OWEFU</name>
<comment type="caution">
    <text evidence="11">The sequence shown here is derived from an EMBL/GenBank/DDBJ whole genome shotgun (WGS) entry which is preliminary data.</text>
</comment>
<dbReference type="FunFam" id="1.50.40.10:FF:000039">
    <property type="entry name" value="Solute carrier family 25 member 35"/>
    <property type="match status" value="1"/>
</dbReference>
<evidence type="ECO:0000256" key="4">
    <source>
        <dbReference type="ARBA" id="ARBA00022692"/>
    </source>
</evidence>
<evidence type="ECO:0000256" key="9">
    <source>
        <dbReference type="ARBA" id="ARBA00023136"/>
    </source>
</evidence>
<evidence type="ECO:0000256" key="10">
    <source>
        <dbReference type="RuleBase" id="RU000488"/>
    </source>
</evidence>
<dbReference type="SUPFAM" id="SSF103506">
    <property type="entry name" value="Mitochondrial carrier"/>
    <property type="match status" value="1"/>
</dbReference>
<dbReference type="InterPro" id="IPR051508">
    <property type="entry name" value="Mito_Carrier_Antiporter"/>
</dbReference>
<dbReference type="EMBL" id="CAIIXF020000001">
    <property type="protein sequence ID" value="CAH1773071.1"/>
    <property type="molecule type" value="Genomic_DNA"/>
</dbReference>
<reference evidence="11" key="1">
    <citation type="submission" date="2022-03" db="EMBL/GenBank/DDBJ databases">
        <authorList>
            <person name="Martin C."/>
        </authorList>
    </citation>
    <scope>NUCLEOTIDE SEQUENCE</scope>
</reference>
<keyword evidence="5" id="KW-0677">Repeat</keyword>
<keyword evidence="6" id="KW-0999">Mitochondrion inner membrane</keyword>
<dbReference type="AlphaFoldDB" id="A0A8J1U9B7"/>
<keyword evidence="3 10" id="KW-0813">Transport</keyword>
<evidence type="ECO:0000256" key="1">
    <source>
        <dbReference type="ARBA" id="ARBA00004448"/>
    </source>
</evidence>
<dbReference type="Pfam" id="PF00153">
    <property type="entry name" value="Mito_carr"/>
    <property type="match status" value="3"/>
</dbReference>
<accession>A0A8J1U9B7</accession>
<evidence type="ECO:0000256" key="8">
    <source>
        <dbReference type="ARBA" id="ARBA00023128"/>
    </source>
</evidence>
<evidence type="ECO:0000256" key="2">
    <source>
        <dbReference type="ARBA" id="ARBA00006375"/>
    </source>
</evidence>
<keyword evidence="9" id="KW-0472">Membrane</keyword>
<dbReference type="PANTHER" id="PTHR45928">
    <property type="entry name" value="RE38146P"/>
    <property type="match status" value="1"/>
</dbReference>
<comment type="similarity">
    <text evidence="2 10">Belongs to the mitochondrial carrier (TC 2.A.29) family.</text>
</comment>
<evidence type="ECO:0000256" key="7">
    <source>
        <dbReference type="ARBA" id="ARBA00022989"/>
    </source>
</evidence>
<evidence type="ECO:0000256" key="5">
    <source>
        <dbReference type="ARBA" id="ARBA00022737"/>
    </source>
</evidence>
<keyword evidence="8" id="KW-0496">Mitochondrion</keyword>
<evidence type="ECO:0000313" key="11">
    <source>
        <dbReference type="EMBL" id="CAH1773071.1"/>
    </source>
</evidence>
<organism evidence="11 12">
    <name type="scientific">Owenia fusiformis</name>
    <name type="common">Polychaete worm</name>
    <dbReference type="NCBI Taxonomy" id="6347"/>
    <lineage>
        <taxon>Eukaryota</taxon>
        <taxon>Metazoa</taxon>
        <taxon>Spiralia</taxon>
        <taxon>Lophotrochozoa</taxon>
        <taxon>Annelida</taxon>
        <taxon>Polychaeta</taxon>
        <taxon>Sedentaria</taxon>
        <taxon>Canalipalpata</taxon>
        <taxon>Sabellida</taxon>
        <taxon>Oweniida</taxon>
        <taxon>Oweniidae</taxon>
        <taxon>Owenia</taxon>
    </lineage>
</organism>
<protein>
    <submittedName>
        <fullName evidence="11">Uncharacterized protein</fullName>
    </submittedName>
</protein>
<evidence type="ECO:0000313" key="12">
    <source>
        <dbReference type="Proteomes" id="UP000749559"/>
    </source>
</evidence>
<evidence type="ECO:0000256" key="6">
    <source>
        <dbReference type="ARBA" id="ARBA00022792"/>
    </source>
</evidence>
<comment type="subcellular location">
    <subcellularLocation>
        <location evidence="1">Mitochondrion inner membrane</location>
        <topology evidence="1">Multi-pass membrane protein</topology>
    </subcellularLocation>
</comment>
<dbReference type="InterPro" id="IPR023395">
    <property type="entry name" value="MCP_dom_sf"/>
</dbReference>
<dbReference type="Proteomes" id="UP000749559">
    <property type="component" value="Unassembled WGS sequence"/>
</dbReference>
<proteinExistence type="inferred from homology"/>
<sequence>MEFVLGGVAACGAGVFTNPLEVVKTRMQLQGELKARGQYAKHYRNVFHAFFAIAKNDGILALQKGLVPALWYQLFMNGWRLGAYQCFDNFGFTKDKSGTVSIPKSIVAGATAGGIGAVVGSPVYMIKTHLQSRASQQIAVGHQHDYSSMSKGIMVIYRQQGVKGLWRGVSGAVPRVMVGSAVQLTTFSRTKQLVADTKLVSEDSWLVPFTASMMSGVFVVACMTPFDVVSTRLYNQGTDARGKGLTYKGFFDCFVKVFMKEGIWGFYKGWAASLFRLGPHTVLSLSIWTETRKNYKKLSEHTHFPEVLKLKK</sequence>
<gene>
    <name evidence="11" type="ORF">OFUS_LOCUS720</name>
</gene>
<evidence type="ECO:0000256" key="3">
    <source>
        <dbReference type="ARBA" id="ARBA00022448"/>
    </source>
</evidence>
<keyword evidence="4 10" id="KW-0812">Transmembrane</keyword>
<dbReference type="GO" id="GO:0005743">
    <property type="term" value="C:mitochondrial inner membrane"/>
    <property type="evidence" value="ECO:0007669"/>
    <property type="project" value="UniProtKB-SubCell"/>
</dbReference>
<keyword evidence="7" id="KW-1133">Transmembrane helix</keyword>
<dbReference type="PROSITE" id="PS50920">
    <property type="entry name" value="SOLCAR"/>
    <property type="match status" value="3"/>
</dbReference>
<dbReference type="InterPro" id="IPR018108">
    <property type="entry name" value="MCP_transmembrane"/>
</dbReference>
<keyword evidence="12" id="KW-1185">Reference proteome</keyword>
<dbReference type="OrthoDB" id="6703404at2759"/>